<dbReference type="AlphaFoldDB" id="A0A3Q7N7V3"/>
<feature type="region of interest" description="Disordered" evidence="1">
    <location>
        <begin position="1"/>
        <end position="83"/>
    </location>
</feature>
<feature type="compositionally biased region" description="Pro residues" evidence="1">
    <location>
        <begin position="286"/>
        <end position="307"/>
    </location>
</feature>
<reference evidence="3" key="2">
    <citation type="submission" date="2025-08" db="UniProtKB">
        <authorList>
            <consortium name="RefSeq"/>
        </authorList>
    </citation>
    <scope>IDENTIFICATION</scope>
    <source>
        <tissue evidence="3">Blood</tissue>
    </source>
</reference>
<keyword evidence="2" id="KW-1185">Reference proteome</keyword>
<accession>A0A3Q7N7V3</accession>
<feature type="region of interest" description="Disordered" evidence="1">
    <location>
        <begin position="95"/>
        <end position="339"/>
    </location>
</feature>
<name>A0A3Q7N7V3_CALUR</name>
<evidence type="ECO:0000313" key="2">
    <source>
        <dbReference type="Proteomes" id="UP000286641"/>
    </source>
</evidence>
<feature type="compositionally biased region" description="Polar residues" evidence="1">
    <location>
        <begin position="73"/>
        <end position="83"/>
    </location>
</feature>
<protein>
    <submittedName>
        <fullName evidence="3">Proline-rich protein HaeIII subfamily 1-like</fullName>
    </submittedName>
</protein>
<organism evidence="2 3">
    <name type="scientific">Callorhinus ursinus</name>
    <name type="common">Northern fur seal</name>
    <dbReference type="NCBI Taxonomy" id="34884"/>
    <lineage>
        <taxon>Eukaryota</taxon>
        <taxon>Metazoa</taxon>
        <taxon>Chordata</taxon>
        <taxon>Craniata</taxon>
        <taxon>Vertebrata</taxon>
        <taxon>Euteleostomi</taxon>
        <taxon>Mammalia</taxon>
        <taxon>Eutheria</taxon>
        <taxon>Laurasiatheria</taxon>
        <taxon>Carnivora</taxon>
        <taxon>Caniformia</taxon>
        <taxon>Pinnipedia</taxon>
        <taxon>Otariidae</taxon>
        <taxon>Callorhinus</taxon>
    </lineage>
</organism>
<gene>
    <name evidence="3" type="primary">LOC112814595</name>
</gene>
<feature type="compositionally biased region" description="Low complexity" evidence="1">
    <location>
        <begin position="169"/>
        <end position="186"/>
    </location>
</feature>
<proteinExistence type="predicted"/>
<reference key="1">
    <citation type="submission" date="2019-01" db="UniProtKB">
        <authorList>
            <consortium name="RefSeq"/>
        </authorList>
    </citation>
    <scope>IDENTIFICATION</scope>
</reference>
<evidence type="ECO:0000313" key="3">
    <source>
        <dbReference type="RefSeq" id="XP_025715969.1"/>
    </source>
</evidence>
<dbReference type="RefSeq" id="XP_025715969.1">
    <property type="nucleotide sequence ID" value="XM_025860184.1"/>
</dbReference>
<evidence type="ECO:0000256" key="1">
    <source>
        <dbReference type="SAM" id="MobiDB-lite"/>
    </source>
</evidence>
<dbReference type="InParanoid" id="A0A3Q7N7V3"/>
<sequence>MPLNGPGPLPWDSLGARAQVLAAQPPRPGGRPQETTPAGRYRSLQENPAIGLPQPRPPCQVNAPTAPPWSRVTEGQASSSLARTHTETFARCLLLGGGRKRLSQDGKPPRRPACRSTPPQERYPLQVGGQAATATKGPRLRTWEPVRPPRGPQGNDRSAVGPRPRPRPRVNLNSGLLLLSPPGGHPHALDPRPRPVQGRPALRTRAPAQGSLRAPDTRPRPAEGSPRASDPRPAPPPRRHPAPQIRIPAQRSPRALDTSPLPCRASPRALDPRPRPAQGSPRAPHPRPGVTPRPGPAPLPGVAPRPPLCAAGSPALRARPPLPGNGRLRHPGLGPRSGP</sequence>
<dbReference type="Proteomes" id="UP000286641">
    <property type="component" value="Unplaced"/>
</dbReference>